<dbReference type="InterPro" id="IPR004635">
    <property type="entry name" value="Pept_S49_SppA"/>
</dbReference>
<evidence type="ECO:0000313" key="10">
    <source>
        <dbReference type="EMBL" id="GHF91743.1"/>
    </source>
</evidence>
<name>A0A919BH24_9GAMM</name>
<feature type="active site" description="Proton donor/acceptor" evidence="7">
    <location>
        <position position="207"/>
    </location>
</feature>
<evidence type="ECO:0000313" key="11">
    <source>
        <dbReference type="Proteomes" id="UP000623842"/>
    </source>
</evidence>
<dbReference type="Pfam" id="PF01343">
    <property type="entry name" value="Peptidase_S49"/>
    <property type="match status" value="2"/>
</dbReference>
<dbReference type="AlphaFoldDB" id="A0A919BH24"/>
<proteinExistence type="inferred from homology"/>
<evidence type="ECO:0000256" key="7">
    <source>
        <dbReference type="PIRSR" id="PIRSR001217-1"/>
    </source>
</evidence>
<dbReference type="InterPro" id="IPR002142">
    <property type="entry name" value="Peptidase_S49"/>
</dbReference>
<keyword evidence="4" id="KW-0378">Hydrolase</keyword>
<evidence type="ECO:0000256" key="6">
    <source>
        <dbReference type="ARBA" id="ARBA00023136"/>
    </source>
</evidence>
<dbReference type="Gene3D" id="3.90.226.10">
    <property type="entry name" value="2-enoyl-CoA Hydratase, Chain A, domain 1"/>
    <property type="match status" value="3"/>
</dbReference>
<reference evidence="10" key="2">
    <citation type="submission" date="2020-09" db="EMBL/GenBank/DDBJ databases">
        <authorList>
            <person name="Sun Q."/>
            <person name="Kim S."/>
        </authorList>
    </citation>
    <scope>NUCLEOTIDE SEQUENCE</scope>
    <source>
        <strain evidence="10">KCTC 42731</strain>
    </source>
</reference>
<feature type="active site" description="Nucleophile" evidence="7">
    <location>
        <position position="412"/>
    </location>
</feature>
<keyword evidence="5" id="KW-0720">Serine protease</keyword>
<gene>
    <name evidence="10" type="primary">sppA</name>
    <name evidence="10" type="ORF">GCM10017161_19540</name>
</gene>
<dbReference type="InterPro" id="IPR047272">
    <property type="entry name" value="S49_SppA_C"/>
</dbReference>
<comment type="subcellular location">
    <subcellularLocation>
        <location evidence="1">Membrane</location>
    </subcellularLocation>
</comment>
<dbReference type="InterPro" id="IPR004634">
    <property type="entry name" value="Pept_S49_pIV"/>
</dbReference>
<keyword evidence="6 8" id="KW-0472">Membrane</keyword>
<protein>
    <submittedName>
        <fullName evidence="10">Protease</fullName>
    </submittedName>
</protein>
<evidence type="ECO:0000256" key="8">
    <source>
        <dbReference type="SAM" id="Phobius"/>
    </source>
</evidence>
<dbReference type="NCBIfam" id="TIGR00705">
    <property type="entry name" value="SppA_67K"/>
    <property type="match status" value="1"/>
</dbReference>
<feature type="domain" description="Peptidase S49" evidence="9">
    <location>
        <begin position="396"/>
        <end position="545"/>
    </location>
</feature>
<evidence type="ECO:0000256" key="3">
    <source>
        <dbReference type="ARBA" id="ARBA00022670"/>
    </source>
</evidence>
<evidence type="ECO:0000256" key="2">
    <source>
        <dbReference type="ARBA" id="ARBA00008683"/>
    </source>
</evidence>
<keyword evidence="8" id="KW-1133">Transmembrane helix</keyword>
<dbReference type="InterPro" id="IPR029045">
    <property type="entry name" value="ClpP/crotonase-like_dom_sf"/>
</dbReference>
<reference evidence="10" key="1">
    <citation type="journal article" date="2014" name="Int. J. Syst. Evol. Microbiol.">
        <title>Complete genome sequence of Corynebacterium casei LMG S-19264T (=DSM 44701T), isolated from a smear-ripened cheese.</title>
        <authorList>
            <consortium name="US DOE Joint Genome Institute (JGI-PGF)"/>
            <person name="Walter F."/>
            <person name="Albersmeier A."/>
            <person name="Kalinowski J."/>
            <person name="Ruckert C."/>
        </authorList>
    </citation>
    <scope>NUCLEOTIDE SEQUENCE</scope>
    <source>
        <strain evidence="10">KCTC 42731</strain>
    </source>
</reference>
<dbReference type="Proteomes" id="UP000623842">
    <property type="component" value="Unassembled WGS sequence"/>
</dbReference>
<keyword evidence="11" id="KW-1185">Reference proteome</keyword>
<dbReference type="GO" id="GO:0016020">
    <property type="term" value="C:membrane"/>
    <property type="evidence" value="ECO:0007669"/>
    <property type="project" value="UniProtKB-SubCell"/>
</dbReference>
<dbReference type="Gene3D" id="6.20.330.10">
    <property type="match status" value="1"/>
</dbReference>
<accession>A0A919BH24</accession>
<feature type="transmembrane region" description="Helical" evidence="8">
    <location>
        <begin position="26"/>
        <end position="45"/>
    </location>
</feature>
<sequence length="620" mass="68262">MSDNQPGAFSRISRSIFHLLNTTRKIIINLIFFTIILIFLVALASDEEQIKIPPSAALVLDLHGDLVEQKVEVDPMEVFVNEALDQPQESPEVLVQDVIDVIERAKNDNRIKLLVLKPQGISSASITKVKMIAKAIERFKSSGKRVIAIGDGYTQAQYYIATLADEIWLDPNGWLLLDGYGRYQLYFKSALDKLAISQHVFRVGTYKSAVEPYMRDDMSPEAKEANQAWLNDLWTQYKTDVAARRQFKVDNFDESITTLIDKLEKADGKIAQYALNNHWVDELKNRHEMNSAISEIVGSDEDDVYHAIGFRKYLKATAPIVPLVNPNKDSVAVIVAKGVILDGTRGPGSIGGDSTASYLRQARLDDSVKAVVLRVDSPGGSAFASDVIRQEIELIKEAGKPVVASMGTYAASGGYWISAPADKIIASPTTITGSIGIYGFLMTFENTLEKVGIFTDGVGTTDLAGAGITQGLSKGVSQIFQLSIERGYQDFIELVANNRNMTLAQVDKIAQGRVWSGTQAHQLGLVDELGDLDDAVSLAADLAKLDDYQEILIEKELSPEDIFWKNFFSETAQFLPVSNTVTTATPLDSFIKTLKTEFKAINELNDPQGIYAKCLACEIN</sequence>
<dbReference type="CDD" id="cd07018">
    <property type="entry name" value="S49_SppA_67K_type"/>
    <property type="match status" value="1"/>
</dbReference>
<dbReference type="InterPro" id="IPR047217">
    <property type="entry name" value="S49_SppA_67K_type_N"/>
</dbReference>
<dbReference type="CDD" id="cd07023">
    <property type="entry name" value="S49_Sppa_N_C"/>
    <property type="match status" value="1"/>
</dbReference>
<dbReference type="SUPFAM" id="SSF52096">
    <property type="entry name" value="ClpP/crotonase"/>
    <property type="match status" value="2"/>
</dbReference>
<dbReference type="PANTHER" id="PTHR33209">
    <property type="entry name" value="PROTEASE 4"/>
    <property type="match status" value="1"/>
</dbReference>
<dbReference type="GO" id="GO:0008236">
    <property type="term" value="F:serine-type peptidase activity"/>
    <property type="evidence" value="ECO:0007669"/>
    <property type="project" value="UniProtKB-KW"/>
</dbReference>
<dbReference type="NCBIfam" id="TIGR00706">
    <property type="entry name" value="SppA_dom"/>
    <property type="match status" value="1"/>
</dbReference>
<dbReference type="PANTHER" id="PTHR33209:SF1">
    <property type="entry name" value="PEPTIDASE S49 DOMAIN-CONTAINING PROTEIN"/>
    <property type="match status" value="1"/>
</dbReference>
<comment type="caution">
    <text evidence="10">The sequence shown here is derived from an EMBL/GenBank/DDBJ whole genome shotgun (WGS) entry which is preliminary data.</text>
</comment>
<feature type="domain" description="Peptidase S49" evidence="9">
    <location>
        <begin position="139"/>
        <end position="288"/>
    </location>
</feature>
<keyword evidence="8" id="KW-0812">Transmembrane</keyword>
<dbReference type="EMBL" id="BNCK01000004">
    <property type="protein sequence ID" value="GHF91743.1"/>
    <property type="molecule type" value="Genomic_DNA"/>
</dbReference>
<dbReference type="GO" id="GO:0006465">
    <property type="term" value="P:signal peptide processing"/>
    <property type="evidence" value="ECO:0007669"/>
    <property type="project" value="InterPro"/>
</dbReference>
<evidence type="ECO:0000256" key="1">
    <source>
        <dbReference type="ARBA" id="ARBA00004370"/>
    </source>
</evidence>
<dbReference type="RefSeq" id="WP_189769846.1">
    <property type="nucleotide sequence ID" value="NZ_BNCK01000004.1"/>
</dbReference>
<comment type="similarity">
    <text evidence="2">Belongs to the peptidase S49 family.</text>
</comment>
<keyword evidence="3 10" id="KW-0645">Protease</keyword>
<organism evidence="10 11">
    <name type="scientific">Thalassotalea marina</name>
    <dbReference type="NCBI Taxonomy" id="1673741"/>
    <lineage>
        <taxon>Bacteria</taxon>
        <taxon>Pseudomonadati</taxon>
        <taxon>Pseudomonadota</taxon>
        <taxon>Gammaproteobacteria</taxon>
        <taxon>Alteromonadales</taxon>
        <taxon>Colwelliaceae</taxon>
        <taxon>Thalassotalea</taxon>
    </lineage>
</organism>
<evidence type="ECO:0000259" key="9">
    <source>
        <dbReference type="Pfam" id="PF01343"/>
    </source>
</evidence>
<evidence type="ECO:0000256" key="4">
    <source>
        <dbReference type="ARBA" id="ARBA00022801"/>
    </source>
</evidence>
<dbReference type="PIRSF" id="PIRSF001217">
    <property type="entry name" value="Protease_4_SppA"/>
    <property type="match status" value="1"/>
</dbReference>
<evidence type="ECO:0000256" key="5">
    <source>
        <dbReference type="ARBA" id="ARBA00022825"/>
    </source>
</evidence>